<accession>A0ABD3MLE4</accession>
<dbReference type="EMBL" id="JALLAZ020001818">
    <property type="protein sequence ID" value="KAL3762771.1"/>
    <property type="molecule type" value="Genomic_DNA"/>
</dbReference>
<dbReference type="AlphaFoldDB" id="A0ABD3MLE4"/>
<feature type="region of interest" description="Disordered" evidence="1">
    <location>
        <begin position="59"/>
        <end position="96"/>
    </location>
</feature>
<dbReference type="InterPro" id="IPR027417">
    <property type="entry name" value="P-loop_NTPase"/>
</dbReference>
<feature type="compositionally biased region" description="Low complexity" evidence="1">
    <location>
        <begin position="72"/>
        <end position="86"/>
    </location>
</feature>
<name>A0ABD3MLE4_9STRA</name>
<reference evidence="2 3" key="1">
    <citation type="submission" date="2024-10" db="EMBL/GenBank/DDBJ databases">
        <title>Updated reference genomes for cyclostephanoid diatoms.</title>
        <authorList>
            <person name="Roberts W.R."/>
            <person name="Alverson A.J."/>
        </authorList>
    </citation>
    <scope>NUCLEOTIDE SEQUENCE [LARGE SCALE GENOMIC DNA]</scope>
    <source>
        <strain evidence="2 3">AJA276-08</strain>
    </source>
</reference>
<gene>
    <name evidence="2" type="ORF">ACHAW5_000207</name>
</gene>
<keyword evidence="3" id="KW-1185">Reference proteome</keyword>
<dbReference type="InterPro" id="IPR031322">
    <property type="entry name" value="Shikimate/glucono_kinase"/>
</dbReference>
<comment type="caution">
    <text evidence="2">The sequence shown here is derived from an EMBL/GenBank/DDBJ whole genome shotgun (WGS) entry which is preliminary data.</text>
</comment>
<dbReference type="Proteomes" id="UP001530315">
    <property type="component" value="Unassembled WGS sequence"/>
</dbReference>
<feature type="compositionally biased region" description="Low complexity" evidence="1">
    <location>
        <begin position="18"/>
        <end position="32"/>
    </location>
</feature>
<proteinExistence type="predicted"/>
<feature type="region of interest" description="Disordered" evidence="1">
    <location>
        <begin position="9"/>
        <end position="35"/>
    </location>
</feature>
<organism evidence="2 3">
    <name type="scientific">Stephanodiscus triporus</name>
    <dbReference type="NCBI Taxonomy" id="2934178"/>
    <lineage>
        <taxon>Eukaryota</taxon>
        <taxon>Sar</taxon>
        <taxon>Stramenopiles</taxon>
        <taxon>Ochrophyta</taxon>
        <taxon>Bacillariophyta</taxon>
        <taxon>Coscinodiscophyceae</taxon>
        <taxon>Thalassiosirophycidae</taxon>
        <taxon>Stephanodiscales</taxon>
        <taxon>Stephanodiscaceae</taxon>
        <taxon>Stephanodiscus</taxon>
    </lineage>
</organism>
<evidence type="ECO:0000256" key="1">
    <source>
        <dbReference type="SAM" id="MobiDB-lite"/>
    </source>
</evidence>
<dbReference type="Pfam" id="PF01202">
    <property type="entry name" value="SKI"/>
    <property type="match status" value="1"/>
</dbReference>
<evidence type="ECO:0000313" key="2">
    <source>
        <dbReference type="EMBL" id="KAL3762771.1"/>
    </source>
</evidence>
<sequence>MMTIAVGEIIMRSRRRTSGGAAESSPGGSSSPTRIICATRRGGATALLARIRVEDPASEIADPGVENPYKNPDLLLSSSSSDSDSDPSSHLRVDPARLLAPRLRGTNIYPRPHRWDLESPPVGARHRRSSDGNAHNFLRAAGMTIRQMFAEEDGEDRFGRRRRGCSIRSSAHVRCVVGRAQKRSAETELEQASHGLVVYLKVEPDVIYDRIRGNVDRPLLSNSDDPRTLTRLIEERRGRARAGGRGSWRLREHGRGGTWPTPALGALHDFIDDNPPLG</sequence>
<evidence type="ECO:0000313" key="3">
    <source>
        <dbReference type="Proteomes" id="UP001530315"/>
    </source>
</evidence>
<protein>
    <submittedName>
        <fullName evidence="2">Uncharacterized protein</fullName>
    </submittedName>
</protein>
<dbReference type="Gene3D" id="3.40.50.300">
    <property type="entry name" value="P-loop containing nucleotide triphosphate hydrolases"/>
    <property type="match status" value="1"/>
</dbReference>